<dbReference type="InterPro" id="IPR009637">
    <property type="entry name" value="GPR107/GPR108-like"/>
</dbReference>
<dbReference type="EMBL" id="CAJNNV010023217">
    <property type="protein sequence ID" value="CAE8608590.1"/>
    <property type="molecule type" value="Genomic_DNA"/>
</dbReference>
<feature type="chain" id="PRO_5032488676" description="GOST seven transmembrane domain-containing protein" evidence="8">
    <location>
        <begin position="18"/>
        <end position="500"/>
    </location>
</feature>
<gene>
    <name evidence="10" type="ORF">PGLA1383_LOCUS26445</name>
</gene>
<feature type="transmembrane region" description="Helical" evidence="7">
    <location>
        <begin position="320"/>
        <end position="344"/>
    </location>
</feature>
<keyword evidence="11" id="KW-1185">Reference proteome</keyword>
<evidence type="ECO:0000256" key="4">
    <source>
        <dbReference type="ARBA" id="ARBA00022989"/>
    </source>
</evidence>
<dbReference type="InterPro" id="IPR053937">
    <property type="entry name" value="GOST_TM"/>
</dbReference>
<feature type="domain" description="GOST seven transmembrane" evidence="9">
    <location>
        <begin position="186"/>
        <end position="432"/>
    </location>
</feature>
<dbReference type="PANTHER" id="PTHR21229">
    <property type="entry name" value="LUNG SEVEN TRANSMEMBRANE RECEPTOR"/>
    <property type="match status" value="1"/>
</dbReference>
<evidence type="ECO:0000256" key="2">
    <source>
        <dbReference type="ARBA" id="ARBA00022692"/>
    </source>
</evidence>
<evidence type="ECO:0000256" key="8">
    <source>
        <dbReference type="SAM" id="SignalP"/>
    </source>
</evidence>
<comment type="subcellular location">
    <subcellularLocation>
        <location evidence="1">Membrane</location>
        <topology evidence="1">Multi-pass membrane protein</topology>
    </subcellularLocation>
</comment>
<dbReference type="GO" id="GO:0016020">
    <property type="term" value="C:membrane"/>
    <property type="evidence" value="ECO:0007669"/>
    <property type="project" value="UniProtKB-SubCell"/>
</dbReference>
<evidence type="ECO:0000313" key="11">
    <source>
        <dbReference type="Proteomes" id="UP000654075"/>
    </source>
</evidence>
<dbReference type="OMA" id="TWGFYDF"/>
<reference evidence="10" key="1">
    <citation type="submission" date="2021-02" db="EMBL/GenBank/DDBJ databases">
        <authorList>
            <person name="Dougan E. K."/>
            <person name="Rhodes N."/>
            <person name="Thang M."/>
            <person name="Chan C."/>
        </authorList>
    </citation>
    <scope>NUCLEOTIDE SEQUENCE</scope>
</reference>
<keyword evidence="3 8" id="KW-0732">Signal</keyword>
<evidence type="ECO:0000259" key="9">
    <source>
        <dbReference type="Pfam" id="PF06814"/>
    </source>
</evidence>
<feature type="region of interest" description="Disordered" evidence="6">
    <location>
        <begin position="481"/>
        <end position="500"/>
    </location>
</feature>
<feature type="transmembrane region" description="Helical" evidence="7">
    <location>
        <begin position="189"/>
        <end position="209"/>
    </location>
</feature>
<keyword evidence="2 7" id="KW-0812">Transmembrane</keyword>
<protein>
    <recommendedName>
        <fullName evidence="9">GOST seven transmembrane domain-containing protein</fullName>
    </recommendedName>
</protein>
<proteinExistence type="predicted"/>
<feature type="transmembrane region" description="Helical" evidence="7">
    <location>
        <begin position="409"/>
        <end position="426"/>
    </location>
</feature>
<dbReference type="GO" id="GO:0005794">
    <property type="term" value="C:Golgi apparatus"/>
    <property type="evidence" value="ECO:0007669"/>
    <property type="project" value="TreeGrafter"/>
</dbReference>
<organism evidence="10 11">
    <name type="scientific">Polarella glacialis</name>
    <name type="common">Dinoflagellate</name>
    <dbReference type="NCBI Taxonomy" id="89957"/>
    <lineage>
        <taxon>Eukaryota</taxon>
        <taxon>Sar</taxon>
        <taxon>Alveolata</taxon>
        <taxon>Dinophyceae</taxon>
        <taxon>Suessiales</taxon>
        <taxon>Suessiaceae</taxon>
        <taxon>Polarella</taxon>
    </lineage>
</organism>
<feature type="signal peptide" evidence="8">
    <location>
        <begin position="1"/>
        <end position="17"/>
    </location>
</feature>
<sequence>MKAFAALCLGILGSVSAQRYDFTDVKIPVNKSLNMLYVYFIFSQEESPVPSAHKPVVRFEGLKAHSTSLTRTDESLAGYSGLQVSIMRRSLCSTDADVEAGFSKIKDHLIVQRPIGESFADVFVYKHDISFAPPSTNYVSKEIDKSGVYILVFSNCGNLDVHEAVVSGSVVVKNPYGHLPGNEYFKMPFYWWLGLVYLFLAVLWGLLCVRWWNEIFNFHICIASVLMFGLVECFLWYVYYADWNGSGHRSHFLFGSSVLFAITKTTTSYMLVLVASLGWSVTVAQLDAKVLCRIQLLSVVYIILNFVREIVLSFRHSHSLPLAFVFLCLLPVSLMNGGIFYWVFTALTGLMDTLNAKGQSEKLLLFQRLWCILVISLTLAALTLFVQVFAFSRNATVLWKDQWLLTDGIPHAIFMFVLVAMMFLWAPHKDSQRYAYSQQIGGCEDGVLGSMGGPDHPDGSIWTDEVGMDDSENVDSFWASTHKGPQSGGTVAPSVFGTNG</sequence>
<comment type="caution">
    <text evidence="10">The sequence shown here is derived from an EMBL/GenBank/DDBJ whole genome shotgun (WGS) entry which is preliminary data.</text>
</comment>
<evidence type="ECO:0000256" key="1">
    <source>
        <dbReference type="ARBA" id="ARBA00004141"/>
    </source>
</evidence>
<feature type="transmembrane region" description="Helical" evidence="7">
    <location>
        <begin position="365"/>
        <end position="389"/>
    </location>
</feature>
<evidence type="ECO:0000256" key="5">
    <source>
        <dbReference type="ARBA" id="ARBA00023136"/>
    </source>
</evidence>
<feature type="transmembrane region" description="Helical" evidence="7">
    <location>
        <begin position="252"/>
        <end position="278"/>
    </location>
</feature>
<feature type="transmembrane region" description="Helical" evidence="7">
    <location>
        <begin position="290"/>
        <end position="308"/>
    </location>
</feature>
<dbReference type="AlphaFoldDB" id="A0A813FDU6"/>
<dbReference type="OrthoDB" id="19932at2759"/>
<keyword evidence="4 7" id="KW-1133">Transmembrane helix</keyword>
<dbReference type="Pfam" id="PF06814">
    <property type="entry name" value="GOST_TM"/>
    <property type="match status" value="1"/>
</dbReference>
<keyword evidence="5 7" id="KW-0472">Membrane</keyword>
<dbReference type="PANTHER" id="PTHR21229:SF1">
    <property type="entry name" value="GH17801P"/>
    <property type="match status" value="1"/>
</dbReference>
<feature type="transmembrane region" description="Helical" evidence="7">
    <location>
        <begin position="216"/>
        <end position="240"/>
    </location>
</feature>
<evidence type="ECO:0000256" key="3">
    <source>
        <dbReference type="ARBA" id="ARBA00022729"/>
    </source>
</evidence>
<name>A0A813FDU6_POLGL</name>
<accession>A0A813FDU6</accession>
<evidence type="ECO:0000256" key="6">
    <source>
        <dbReference type="SAM" id="MobiDB-lite"/>
    </source>
</evidence>
<dbReference type="Proteomes" id="UP000654075">
    <property type="component" value="Unassembled WGS sequence"/>
</dbReference>
<evidence type="ECO:0000313" key="10">
    <source>
        <dbReference type="EMBL" id="CAE8608590.1"/>
    </source>
</evidence>
<evidence type="ECO:0000256" key="7">
    <source>
        <dbReference type="SAM" id="Phobius"/>
    </source>
</evidence>